<proteinExistence type="predicted"/>
<protein>
    <submittedName>
        <fullName evidence="1">Uncharacterized protein</fullName>
    </submittedName>
</protein>
<accession>A0A6M5Z477</accession>
<gene>
    <name evidence="1" type="ORF">FTUN_8847</name>
</gene>
<organism evidence="1 2">
    <name type="scientific">Frigoriglobus tundricola</name>
    <dbReference type="NCBI Taxonomy" id="2774151"/>
    <lineage>
        <taxon>Bacteria</taxon>
        <taxon>Pseudomonadati</taxon>
        <taxon>Planctomycetota</taxon>
        <taxon>Planctomycetia</taxon>
        <taxon>Gemmatales</taxon>
        <taxon>Gemmataceae</taxon>
        <taxon>Frigoriglobus</taxon>
    </lineage>
</organism>
<dbReference type="EMBL" id="CP053452">
    <property type="protein sequence ID" value="QJX01208.1"/>
    <property type="molecule type" value="Genomic_DNA"/>
</dbReference>
<dbReference type="AlphaFoldDB" id="A0A6M5Z477"/>
<name>A0A6M5Z477_9BACT</name>
<dbReference type="RefSeq" id="WP_171475801.1">
    <property type="nucleotide sequence ID" value="NZ_CP053452.2"/>
</dbReference>
<sequence>MSKWTLRVLLGVVVVALALGAIDSGRVYWVGGTDLEVQFVVVDAGSGVPITGAEVTVRSGGGWYTGADQEREAGGFALPTDTNGSACRVCRNNWVVGEDSGLGFTHIRSVYMPRWSFRVSAPGYLITEPAILDQPEFQVSVRRVSPGADKLEIRVPLHRLD</sequence>
<dbReference type="KEGG" id="ftj:FTUN_8847"/>
<reference evidence="2" key="1">
    <citation type="submission" date="2020-05" db="EMBL/GenBank/DDBJ databases">
        <title>Frigoriglobus tundricola gen. nov., sp. nov., a psychrotolerant cellulolytic planctomycete of the family Gemmataceae with two divergent copies of 16S rRNA gene.</title>
        <authorList>
            <person name="Kulichevskaya I.S."/>
            <person name="Ivanova A.A."/>
            <person name="Naumoff D.G."/>
            <person name="Beletsky A.V."/>
            <person name="Rijpstra W.I.C."/>
            <person name="Sinninghe Damste J.S."/>
            <person name="Mardanov A.V."/>
            <person name="Ravin N.V."/>
            <person name="Dedysh S.N."/>
        </authorList>
    </citation>
    <scope>NUCLEOTIDE SEQUENCE [LARGE SCALE GENOMIC DNA]</scope>
    <source>
        <strain evidence="2">PL17</strain>
    </source>
</reference>
<keyword evidence="2" id="KW-1185">Reference proteome</keyword>
<evidence type="ECO:0000313" key="1">
    <source>
        <dbReference type="EMBL" id="QJX01208.1"/>
    </source>
</evidence>
<dbReference type="Proteomes" id="UP000503447">
    <property type="component" value="Chromosome"/>
</dbReference>
<evidence type="ECO:0000313" key="2">
    <source>
        <dbReference type="Proteomes" id="UP000503447"/>
    </source>
</evidence>